<dbReference type="GO" id="GO:0070062">
    <property type="term" value="C:extracellular exosome"/>
    <property type="evidence" value="ECO:0007669"/>
    <property type="project" value="TreeGrafter"/>
</dbReference>
<keyword evidence="1" id="KW-0479">Metal-binding</keyword>
<dbReference type="GO" id="GO:0043130">
    <property type="term" value="F:ubiquitin binding"/>
    <property type="evidence" value="ECO:0007669"/>
    <property type="project" value="InterPro"/>
</dbReference>
<dbReference type="STRING" id="1676925.ENSPKIP00000039633"/>
<dbReference type="PANTHER" id="PTHR46253">
    <property type="entry name" value="TGF-BETA-ACTIVATED KINASE 1 AND MAP3K7-BINDING PROTEIN TAB"/>
    <property type="match status" value="1"/>
</dbReference>
<dbReference type="OrthoDB" id="6288762at2759"/>
<evidence type="ECO:0000259" key="8">
    <source>
        <dbReference type="PROSITE" id="PS50199"/>
    </source>
</evidence>
<dbReference type="CTD" id="257397"/>
<dbReference type="RefSeq" id="XP_023649502.1">
    <property type="nucleotide sequence ID" value="XM_023793734.2"/>
</dbReference>
<feature type="coiled-coil region" evidence="6">
    <location>
        <begin position="455"/>
        <end position="485"/>
    </location>
</feature>
<dbReference type="Pfam" id="PF02845">
    <property type="entry name" value="CUE"/>
    <property type="match status" value="1"/>
</dbReference>
<evidence type="ECO:0000256" key="6">
    <source>
        <dbReference type="SAM" id="Coils"/>
    </source>
</evidence>
<dbReference type="GO" id="GO:0008270">
    <property type="term" value="F:zinc ion binding"/>
    <property type="evidence" value="ECO:0007669"/>
    <property type="project" value="UniProtKB-KW"/>
</dbReference>
<dbReference type="SUPFAM" id="SSF90209">
    <property type="entry name" value="Ran binding protein zinc finger-like"/>
    <property type="match status" value="1"/>
</dbReference>
<dbReference type="PANTHER" id="PTHR46253:SF3">
    <property type="entry name" value="TGF-BETA-ACTIVATED KINASE 1 AND MAP3K7-BINDING PROTEIN 3"/>
    <property type="match status" value="1"/>
</dbReference>
<feature type="region of interest" description="Disordered" evidence="7">
    <location>
        <begin position="83"/>
        <end position="152"/>
    </location>
</feature>
<dbReference type="PROSITE" id="PS51140">
    <property type="entry name" value="CUE"/>
    <property type="match status" value="1"/>
</dbReference>
<dbReference type="InterPro" id="IPR001876">
    <property type="entry name" value="Znf_RanBP2"/>
</dbReference>
<feature type="compositionally biased region" description="Low complexity" evidence="7">
    <location>
        <begin position="327"/>
        <end position="346"/>
    </location>
</feature>
<dbReference type="RefSeq" id="XP_023649500.1">
    <property type="nucleotide sequence ID" value="XM_023793732.2"/>
</dbReference>
<accession>A0A3B3TB30</accession>
<evidence type="ECO:0000256" key="3">
    <source>
        <dbReference type="ARBA" id="ARBA00022833"/>
    </source>
</evidence>
<dbReference type="RefSeq" id="XP_023649503.1">
    <property type="nucleotide sequence ID" value="XM_023793735.2"/>
</dbReference>
<evidence type="ECO:0000256" key="2">
    <source>
        <dbReference type="ARBA" id="ARBA00022771"/>
    </source>
</evidence>
<dbReference type="PROSITE" id="PS50199">
    <property type="entry name" value="ZF_RANBP2_2"/>
    <property type="match status" value="1"/>
</dbReference>
<name>A0A3B3TB30_9TELE</name>
<reference evidence="10" key="1">
    <citation type="submission" date="2025-08" db="UniProtKB">
        <authorList>
            <consortium name="Ensembl"/>
        </authorList>
    </citation>
    <scope>IDENTIFICATION</scope>
</reference>
<evidence type="ECO:0000256" key="4">
    <source>
        <dbReference type="ARBA" id="ARBA00023054"/>
    </source>
</evidence>
<dbReference type="PROSITE" id="PS01358">
    <property type="entry name" value="ZF_RANBP2_1"/>
    <property type="match status" value="1"/>
</dbReference>
<dbReference type="Gene3D" id="1.10.8.10">
    <property type="entry name" value="DNA helicase RuvA subunit, C-terminal domain"/>
    <property type="match status" value="1"/>
</dbReference>
<dbReference type="Ensembl" id="ENSPKIT00000020643.1">
    <property type="protein sequence ID" value="ENSPKIP00000039633.1"/>
    <property type="gene ID" value="ENSPKIG00000016918.1"/>
</dbReference>
<evidence type="ECO:0000256" key="5">
    <source>
        <dbReference type="PROSITE-ProRule" id="PRU00322"/>
    </source>
</evidence>
<proteinExistence type="predicted"/>
<keyword evidence="3" id="KW-0862">Zinc</keyword>
<keyword evidence="11" id="KW-1185">Reference proteome</keyword>
<reference evidence="10" key="2">
    <citation type="submission" date="2025-09" db="UniProtKB">
        <authorList>
            <consortium name="Ensembl"/>
        </authorList>
    </citation>
    <scope>IDENTIFICATION</scope>
</reference>
<evidence type="ECO:0000313" key="10">
    <source>
        <dbReference type="Ensembl" id="ENSPKIP00000039633.1"/>
    </source>
</evidence>
<feature type="compositionally biased region" description="Polar residues" evidence="7">
    <location>
        <begin position="312"/>
        <end position="326"/>
    </location>
</feature>
<protein>
    <submittedName>
        <fullName evidence="10">TGF-beta activated kinase 1 (MAP3K7) binding protein 3</fullName>
    </submittedName>
</protein>
<dbReference type="SMART" id="SM00546">
    <property type="entry name" value="CUE"/>
    <property type="match status" value="1"/>
</dbReference>
<dbReference type="Proteomes" id="UP000261540">
    <property type="component" value="Unplaced"/>
</dbReference>
<feature type="compositionally biased region" description="Low complexity" evidence="7">
    <location>
        <begin position="246"/>
        <end position="255"/>
    </location>
</feature>
<dbReference type="GO" id="GO:0043123">
    <property type="term" value="P:positive regulation of canonical NF-kappaB signal transduction"/>
    <property type="evidence" value="ECO:0007669"/>
    <property type="project" value="TreeGrafter"/>
</dbReference>
<dbReference type="InterPro" id="IPR041911">
    <property type="entry name" value="TAB2/3_CUE"/>
</dbReference>
<dbReference type="InterPro" id="IPR003892">
    <property type="entry name" value="CUE"/>
</dbReference>
<sequence>MAQAVPQLDYQLLHDLKLRFPEIPEDVVSQCLLQNNNNLDVCCLLLAQESNRYLYGEYHSPEESRLARNHMLHISLGYPSTEGAKANGGRPLVHSSSDGHIEPQRGGPGAGQRPMVFQEPHSAPATMAPSPGYSPFFVNDPGRSAGTPPPGVPYPPVPHYAMNPITVTLPQSIPSVPQALQIPTSPYSGAGGSALYVRPAPSQSPQPAPWPSPAVPVFSPSPYASPYPGKPVPQTAYHSPPPSQFPSPYSSPQHQIQQAAHAFLPISPPNVPGLPYQAQQSMSYLPHLSSKTPLKNQIEISLEGGQRAPTPAQRSGSPGISQPRGQNSLYISTNSSPSSPSRGISLTSSFHPGMYIHPVPARPLPASSPQPGNAYIKIKVSPGRTQGRPLESPTVETESLLNIVDQAEHPAAPAPILPITVLPGNISSKINNMPRRSSSGSDDYAYTQALLLHQRARMERLVKELLLERQKLEQLKADVNEMEYDALQRRFRRVNSSSFIPRPEEMTRLRGLNRQLQIDIDCTLKETDLLKIRGKFDPKAMSNFYDNIQPGPVVPPKPVKKDGVVRSVAGGRSAPQDEDFEGAQWNCESCTFLNHPALNRCEQCEMPRYT</sequence>
<feature type="domain" description="CUE" evidence="9">
    <location>
        <begin position="8"/>
        <end position="51"/>
    </location>
</feature>
<evidence type="ECO:0000259" key="9">
    <source>
        <dbReference type="PROSITE" id="PS51140"/>
    </source>
</evidence>
<feature type="region of interest" description="Disordered" evidence="7">
    <location>
        <begin position="229"/>
        <end position="257"/>
    </location>
</feature>
<dbReference type="GeneID" id="111834437"/>
<dbReference type="RefSeq" id="XP_023649501.1">
    <property type="nucleotide sequence ID" value="XM_023793733.2"/>
</dbReference>
<dbReference type="Gene3D" id="2.30.30.380">
    <property type="entry name" value="Zn-finger domain of Sec23/24"/>
    <property type="match status" value="1"/>
</dbReference>
<organism evidence="10 11">
    <name type="scientific">Paramormyrops kingsleyae</name>
    <dbReference type="NCBI Taxonomy" id="1676925"/>
    <lineage>
        <taxon>Eukaryota</taxon>
        <taxon>Metazoa</taxon>
        <taxon>Chordata</taxon>
        <taxon>Craniata</taxon>
        <taxon>Vertebrata</taxon>
        <taxon>Euteleostomi</taxon>
        <taxon>Actinopterygii</taxon>
        <taxon>Neopterygii</taxon>
        <taxon>Teleostei</taxon>
        <taxon>Osteoglossocephala</taxon>
        <taxon>Osteoglossomorpha</taxon>
        <taxon>Osteoglossiformes</taxon>
        <taxon>Mormyridae</taxon>
        <taxon>Paramormyrops</taxon>
    </lineage>
</organism>
<evidence type="ECO:0000313" key="11">
    <source>
        <dbReference type="Proteomes" id="UP000261540"/>
    </source>
</evidence>
<dbReference type="GeneTree" id="ENSGT00940000159499"/>
<evidence type="ECO:0000256" key="7">
    <source>
        <dbReference type="SAM" id="MobiDB-lite"/>
    </source>
</evidence>
<dbReference type="CDD" id="cd14362">
    <property type="entry name" value="CUE_TAB2_TAB3"/>
    <property type="match status" value="1"/>
</dbReference>
<keyword evidence="2 5" id="KW-0863">Zinc-finger</keyword>
<dbReference type="InterPro" id="IPR036443">
    <property type="entry name" value="Znf_RanBP2_sf"/>
</dbReference>
<keyword evidence="4 6" id="KW-0175">Coiled coil</keyword>
<feature type="domain" description="RanBP2-type" evidence="8">
    <location>
        <begin position="580"/>
        <end position="610"/>
    </location>
</feature>
<dbReference type="KEGG" id="pki:111834437"/>
<dbReference type="FunFam" id="2.30.30.380:FF:000006">
    <property type="entry name" value="TGF-beta activated kinase 1 (MAP3K7) binding protein 2"/>
    <property type="match status" value="1"/>
</dbReference>
<dbReference type="AlphaFoldDB" id="A0A3B3TB30"/>
<dbReference type="RefSeq" id="XP_023649505.1">
    <property type="nucleotide sequence ID" value="XM_023793737.2"/>
</dbReference>
<feature type="region of interest" description="Disordered" evidence="7">
    <location>
        <begin position="305"/>
        <end position="346"/>
    </location>
</feature>
<evidence type="ECO:0000256" key="1">
    <source>
        <dbReference type="ARBA" id="ARBA00022723"/>
    </source>
</evidence>
<dbReference type="SMART" id="SM00547">
    <property type="entry name" value="ZnF_RBZ"/>
    <property type="match status" value="1"/>
</dbReference>